<evidence type="ECO:0000313" key="2">
    <source>
        <dbReference type="Proteomes" id="UP000053237"/>
    </source>
</evidence>
<sequence length="102" mass="12290">MTSVSRHMESYFNRGPGLKLLSTSANMLFQYHAVPYFSSHRYKIHEPDILIYIRIRYRYKDYSCEVESFVSAYFTRVAYETRRQKTLHFALHQQRDPFVALI</sequence>
<name>A0A024G8L4_9STRA</name>
<dbReference type="Proteomes" id="UP000053237">
    <property type="component" value="Unassembled WGS sequence"/>
</dbReference>
<keyword evidence="2" id="KW-1185">Reference proteome</keyword>
<organism evidence="1 2">
    <name type="scientific">Albugo candida</name>
    <dbReference type="NCBI Taxonomy" id="65357"/>
    <lineage>
        <taxon>Eukaryota</taxon>
        <taxon>Sar</taxon>
        <taxon>Stramenopiles</taxon>
        <taxon>Oomycota</taxon>
        <taxon>Peronosporomycetes</taxon>
        <taxon>Albuginales</taxon>
        <taxon>Albuginaceae</taxon>
        <taxon>Albugo</taxon>
    </lineage>
</organism>
<dbReference type="EMBL" id="CAIX01000042">
    <property type="protein sequence ID" value="CCI42994.1"/>
    <property type="molecule type" value="Genomic_DNA"/>
</dbReference>
<evidence type="ECO:0000313" key="1">
    <source>
        <dbReference type="EMBL" id="CCI42994.1"/>
    </source>
</evidence>
<dbReference type="AlphaFoldDB" id="A0A024G8L4"/>
<gene>
    <name evidence="1" type="ORF">BN9_037780</name>
</gene>
<accession>A0A024G8L4</accession>
<proteinExistence type="predicted"/>
<reference evidence="1 2" key="1">
    <citation type="submission" date="2012-05" db="EMBL/GenBank/DDBJ databases">
        <title>Recombination and specialization in a pathogen metapopulation.</title>
        <authorList>
            <person name="Gardiner A."/>
            <person name="Kemen E."/>
            <person name="Schultz-Larsen T."/>
            <person name="MacLean D."/>
            <person name="Van Oosterhout C."/>
            <person name="Jones J.D.G."/>
        </authorList>
    </citation>
    <scope>NUCLEOTIDE SEQUENCE [LARGE SCALE GENOMIC DNA]</scope>
    <source>
        <strain evidence="1 2">Ac Nc2</strain>
    </source>
</reference>
<dbReference type="InParanoid" id="A0A024G8L4"/>
<comment type="caution">
    <text evidence="1">The sequence shown here is derived from an EMBL/GenBank/DDBJ whole genome shotgun (WGS) entry which is preliminary data.</text>
</comment>
<protein>
    <submittedName>
        <fullName evidence="1">Uncharacterized protein</fullName>
    </submittedName>
</protein>